<evidence type="ECO:0000256" key="3">
    <source>
        <dbReference type="ARBA" id="ARBA00022692"/>
    </source>
</evidence>
<dbReference type="EC" id="7.2.2.12" evidence="10"/>
<dbReference type="Pfam" id="PF00122">
    <property type="entry name" value="E1-E2_ATPase"/>
    <property type="match status" value="1"/>
</dbReference>
<dbReference type="InterPro" id="IPR001757">
    <property type="entry name" value="P_typ_ATPase"/>
</dbReference>
<evidence type="ECO:0000256" key="5">
    <source>
        <dbReference type="ARBA" id="ARBA00022741"/>
    </source>
</evidence>
<keyword evidence="9 12" id="KW-0472">Membrane</keyword>
<dbReference type="Gene3D" id="3.40.1110.10">
    <property type="entry name" value="Calcium-transporting ATPase, cytoplasmic domain N"/>
    <property type="match status" value="1"/>
</dbReference>
<dbReference type="SUPFAM" id="SSF55008">
    <property type="entry name" value="HMA, heavy metal-associated domain"/>
    <property type="match status" value="1"/>
</dbReference>
<dbReference type="InterPro" id="IPR008250">
    <property type="entry name" value="ATPase_P-typ_transduc_dom_A_sf"/>
</dbReference>
<dbReference type="InterPro" id="IPR023299">
    <property type="entry name" value="ATPase_P-typ_cyto_dom_N"/>
</dbReference>
<dbReference type="RefSeq" id="WP_260046167.1">
    <property type="nucleotide sequence ID" value="NZ_JANZXA010000006.1"/>
</dbReference>
<keyword evidence="6 12" id="KW-0067">ATP-binding</keyword>
<dbReference type="InterPro" id="IPR023298">
    <property type="entry name" value="ATPase_P-typ_TM_dom_sf"/>
</dbReference>
<feature type="transmembrane region" description="Helical" evidence="12">
    <location>
        <begin position="845"/>
        <end position="864"/>
    </location>
</feature>
<evidence type="ECO:0000256" key="6">
    <source>
        <dbReference type="ARBA" id="ARBA00022840"/>
    </source>
</evidence>
<dbReference type="NCBIfam" id="TIGR01494">
    <property type="entry name" value="ATPase_P-type"/>
    <property type="match status" value="1"/>
</dbReference>
<dbReference type="NCBIfam" id="TIGR01525">
    <property type="entry name" value="ATPase-IB_hvy"/>
    <property type="match status" value="1"/>
</dbReference>
<evidence type="ECO:0000256" key="2">
    <source>
        <dbReference type="ARBA" id="ARBA00006024"/>
    </source>
</evidence>
<gene>
    <name evidence="14" type="ORF">NZK81_11130</name>
</gene>
<dbReference type="Pfam" id="PF00403">
    <property type="entry name" value="HMA"/>
    <property type="match status" value="1"/>
</dbReference>
<comment type="subcellular location">
    <subcellularLocation>
        <location evidence="12">Cell membrane</location>
    </subcellularLocation>
    <subcellularLocation>
        <location evidence="1">Membrane</location>
        <topology evidence="1">Multi-pass membrane protein</topology>
    </subcellularLocation>
</comment>
<comment type="caution">
    <text evidence="14">The sequence shown here is derived from an EMBL/GenBank/DDBJ whole genome shotgun (WGS) entry which is preliminary data.</text>
</comment>
<dbReference type="Proteomes" id="UP001165583">
    <property type="component" value="Unassembled WGS sequence"/>
</dbReference>
<evidence type="ECO:0000259" key="13">
    <source>
        <dbReference type="PROSITE" id="PS50846"/>
    </source>
</evidence>
<keyword evidence="15" id="KW-1185">Reference proteome</keyword>
<dbReference type="PROSITE" id="PS50846">
    <property type="entry name" value="HMA_2"/>
    <property type="match status" value="1"/>
</dbReference>
<feature type="transmembrane region" description="Helical" evidence="12">
    <location>
        <begin position="476"/>
        <end position="496"/>
    </location>
</feature>
<dbReference type="PANTHER" id="PTHR48085:SF5">
    <property type="entry name" value="CADMIUM_ZINC-TRANSPORTING ATPASE HMA4-RELATED"/>
    <property type="match status" value="1"/>
</dbReference>
<sequence>MLSSSTDISVDPLVTSDFIEGVMSKSRGDDMVEQTDAHAIVMGRWWRFKVHGLDCQNEVRLLKAVLVPLVGDEQLLSFQPKRGLLDVDVESGIGVEALIAAVSTTGMTAELQTADAFAEDKVEAGGCSSCSGEPTPVEQMLPDRPNSVIFKIHGMDCGDEVAVLKREVGPVVGLEKLSFDLINGRMSVAGATDALHHIEILKAVERTGMRAELWKEGVNSAGAQAEQRRRRIQAALTIASGVLVVAGFAIHVRASGLAAVLHESLAREAHPPFLAMLAYSLAILSAVRYVAPKAVLAARRLRPDMNLLMIVAVAGALGIGQWFEAATVAFFFALALALEAWSLGRARRAVAALMDIAPDSARIRDAAGVEKDVPVAEVAVGTQVIVPPGGKIPLDGRVVAGTSAVDQAPITGESVPVTVEQGATVFAGTINGMGAIELITTRPASDTTLARIVRMVGEAQSKRAPTEQWVERFARIYTPVVMVLALAVFLVPPLLLGGSWAAWFYQALVLLVIACPCALVISTPVSIVAGLTGAARQGVLVKGGVHLETPARITAIAMDKTGTLTLGRPKVIELIPLGGRHELELLAVAAAIEARSEHPIARAILDAAAERGVDVVPAKSVTALPGKGIVGVIDGREAWVGSPGYLGERLGNAADDALAVQLHRIAGAGLTGIVVGEAESVIGVIAVGDAMRPEARQIVAQLHKLGIAQIVMLTGDGRAPAEAIARDTGVDEVHSELLPEQKVQAIERLVAQHGLVAMVGDGVNDAPAMARSGLGIAMGAIGSDAAIETADIALMQDDLSRLPWLIRHSRATLAVIRQNIGFSLGIKLVFAGLTLLGMASLWGAIAADVGASLLVVLNGMRLVGRDQRVR</sequence>
<keyword evidence="4 12" id="KW-0479">Metal-binding</keyword>
<feature type="transmembrane region" description="Helical" evidence="12">
    <location>
        <begin position="820"/>
        <end position="839"/>
    </location>
</feature>
<comment type="similarity">
    <text evidence="2 12">Belongs to the cation transport ATPase (P-type) (TC 3.A.3) family. Type IB subfamily.</text>
</comment>
<dbReference type="PROSITE" id="PS00154">
    <property type="entry name" value="ATPASE_E1_E2"/>
    <property type="match status" value="1"/>
</dbReference>
<proteinExistence type="inferred from homology"/>
<evidence type="ECO:0000256" key="1">
    <source>
        <dbReference type="ARBA" id="ARBA00004141"/>
    </source>
</evidence>
<feature type="transmembrane region" description="Helical" evidence="12">
    <location>
        <begin position="325"/>
        <end position="344"/>
    </location>
</feature>
<dbReference type="PRINTS" id="PR00941">
    <property type="entry name" value="CDATPASE"/>
</dbReference>
<evidence type="ECO:0000256" key="10">
    <source>
        <dbReference type="ARBA" id="ARBA00039097"/>
    </source>
</evidence>
<dbReference type="EMBL" id="JANZXA010000006">
    <property type="protein sequence ID" value="MCT2400106.1"/>
    <property type="molecule type" value="Genomic_DNA"/>
</dbReference>
<evidence type="ECO:0000256" key="4">
    <source>
        <dbReference type="ARBA" id="ARBA00022723"/>
    </source>
</evidence>
<dbReference type="InterPro" id="IPR018303">
    <property type="entry name" value="ATPase_P-typ_P_site"/>
</dbReference>
<dbReference type="PANTHER" id="PTHR48085">
    <property type="entry name" value="CADMIUM/ZINC-TRANSPORTING ATPASE HMA2-RELATED"/>
    <property type="match status" value="1"/>
</dbReference>
<dbReference type="Gene3D" id="3.30.70.100">
    <property type="match status" value="1"/>
</dbReference>
<dbReference type="Pfam" id="PF00702">
    <property type="entry name" value="Hydrolase"/>
    <property type="match status" value="1"/>
</dbReference>
<evidence type="ECO:0000256" key="11">
    <source>
        <dbReference type="ARBA" id="ARBA00047308"/>
    </source>
</evidence>
<protein>
    <recommendedName>
        <fullName evidence="10">P-type Zn(2+) transporter</fullName>
        <ecNumber evidence="10">7.2.2.12</ecNumber>
    </recommendedName>
</protein>
<feature type="transmembrane region" description="Helical" evidence="12">
    <location>
        <begin position="303"/>
        <end position="319"/>
    </location>
</feature>
<dbReference type="SUPFAM" id="SSF56784">
    <property type="entry name" value="HAD-like"/>
    <property type="match status" value="1"/>
</dbReference>
<name>A0ABT2I5M3_9SPHN</name>
<keyword evidence="8 12" id="KW-1133">Transmembrane helix</keyword>
<evidence type="ECO:0000313" key="14">
    <source>
        <dbReference type="EMBL" id="MCT2400106.1"/>
    </source>
</evidence>
<evidence type="ECO:0000256" key="7">
    <source>
        <dbReference type="ARBA" id="ARBA00022967"/>
    </source>
</evidence>
<organism evidence="14 15">
    <name type="scientific">Novosphingobium mangrovi</name>
    <name type="common">ex Huang et al. 2023</name>
    <dbReference type="NCBI Taxonomy" id="2976432"/>
    <lineage>
        <taxon>Bacteria</taxon>
        <taxon>Pseudomonadati</taxon>
        <taxon>Pseudomonadota</taxon>
        <taxon>Alphaproteobacteria</taxon>
        <taxon>Sphingomonadales</taxon>
        <taxon>Sphingomonadaceae</taxon>
        <taxon>Novosphingobium</taxon>
    </lineage>
</organism>
<dbReference type="InterPro" id="IPR027256">
    <property type="entry name" value="P-typ_ATPase_IB"/>
</dbReference>
<reference evidence="14" key="1">
    <citation type="submission" date="2022-09" db="EMBL/GenBank/DDBJ databases">
        <title>Novosphingobium sp. Nov., a polycyclic aromatic hydrocarbon-degrading bacterium isolated form mangrove sediments in HongKong.</title>
        <authorList>
            <person name="Hu Z."/>
        </authorList>
    </citation>
    <scope>NUCLEOTIDE SEQUENCE</scope>
    <source>
        <strain evidence="14">HK4-1</strain>
    </source>
</reference>
<dbReference type="InterPro" id="IPR051014">
    <property type="entry name" value="Cation_Transport_ATPase_IB"/>
</dbReference>
<feature type="domain" description="HMA" evidence="13">
    <location>
        <begin position="146"/>
        <end position="212"/>
    </location>
</feature>
<feature type="transmembrane region" description="Helical" evidence="12">
    <location>
        <begin position="234"/>
        <end position="252"/>
    </location>
</feature>
<dbReference type="SFLD" id="SFLDG00002">
    <property type="entry name" value="C1.7:_P-type_atpase_like"/>
    <property type="match status" value="1"/>
</dbReference>
<dbReference type="Gene3D" id="2.70.150.10">
    <property type="entry name" value="Calcium-transporting ATPase, cytoplasmic transduction domain A"/>
    <property type="match status" value="1"/>
</dbReference>
<evidence type="ECO:0000256" key="8">
    <source>
        <dbReference type="ARBA" id="ARBA00022989"/>
    </source>
</evidence>
<comment type="catalytic activity">
    <reaction evidence="11">
        <text>Zn(2+)(in) + ATP + H2O = Zn(2+)(out) + ADP + phosphate + H(+)</text>
        <dbReference type="Rhea" id="RHEA:20621"/>
        <dbReference type="ChEBI" id="CHEBI:15377"/>
        <dbReference type="ChEBI" id="CHEBI:15378"/>
        <dbReference type="ChEBI" id="CHEBI:29105"/>
        <dbReference type="ChEBI" id="CHEBI:30616"/>
        <dbReference type="ChEBI" id="CHEBI:43474"/>
        <dbReference type="ChEBI" id="CHEBI:456216"/>
        <dbReference type="EC" id="7.2.2.12"/>
    </reaction>
</comment>
<dbReference type="InterPro" id="IPR023214">
    <property type="entry name" value="HAD_sf"/>
</dbReference>
<feature type="transmembrane region" description="Helical" evidence="12">
    <location>
        <begin position="502"/>
        <end position="521"/>
    </location>
</feature>
<evidence type="ECO:0000256" key="9">
    <source>
        <dbReference type="ARBA" id="ARBA00023136"/>
    </source>
</evidence>
<dbReference type="Gene3D" id="3.40.50.1000">
    <property type="entry name" value="HAD superfamily/HAD-like"/>
    <property type="match status" value="1"/>
</dbReference>
<accession>A0ABT2I5M3</accession>
<keyword evidence="5 12" id="KW-0547">Nucleotide-binding</keyword>
<evidence type="ECO:0000256" key="12">
    <source>
        <dbReference type="RuleBase" id="RU362081"/>
    </source>
</evidence>
<keyword evidence="3 12" id="KW-0812">Transmembrane</keyword>
<feature type="transmembrane region" description="Helical" evidence="12">
    <location>
        <begin position="272"/>
        <end position="291"/>
    </location>
</feature>
<dbReference type="InterPro" id="IPR036163">
    <property type="entry name" value="HMA_dom_sf"/>
</dbReference>
<dbReference type="PRINTS" id="PR00119">
    <property type="entry name" value="CATATPASE"/>
</dbReference>
<keyword evidence="7" id="KW-1278">Translocase</keyword>
<dbReference type="SFLD" id="SFLDF00027">
    <property type="entry name" value="p-type_atpase"/>
    <property type="match status" value="1"/>
</dbReference>
<keyword evidence="12" id="KW-1003">Cell membrane</keyword>
<dbReference type="SUPFAM" id="SSF81653">
    <property type="entry name" value="Calcium ATPase, transduction domain A"/>
    <property type="match status" value="1"/>
</dbReference>
<dbReference type="InterPro" id="IPR044492">
    <property type="entry name" value="P_typ_ATPase_HD_dom"/>
</dbReference>
<dbReference type="InterPro" id="IPR006121">
    <property type="entry name" value="HMA_dom"/>
</dbReference>
<dbReference type="InterPro" id="IPR036412">
    <property type="entry name" value="HAD-like_sf"/>
</dbReference>
<evidence type="ECO:0000313" key="15">
    <source>
        <dbReference type="Proteomes" id="UP001165583"/>
    </source>
</evidence>
<dbReference type="SFLD" id="SFLDS00003">
    <property type="entry name" value="Haloacid_Dehalogenase"/>
    <property type="match status" value="1"/>
</dbReference>
<dbReference type="InterPro" id="IPR059000">
    <property type="entry name" value="ATPase_P-type_domA"/>
</dbReference>
<dbReference type="SUPFAM" id="SSF81665">
    <property type="entry name" value="Calcium ATPase, transmembrane domain M"/>
    <property type="match status" value="1"/>
</dbReference>